<dbReference type="RefSeq" id="WP_073459885.1">
    <property type="nucleotide sequence ID" value="NZ_FRAP01000024.1"/>
</dbReference>
<feature type="domain" description="Shikimate dehydrogenase substrate binding N-terminal" evidence="3">
    <location>
        <begin position="5"/>
        <end position="87"/>
    </location>
</feature>
<dbReference type="InterPro" id="IPR036291">
    <property type="entry name" value="NAD(P)-bd_dom_sf"/>
</dbReference>
<comment type="pathway">
    <text evidence="1">Metabolic intermediate biosynthesis; chorismate biosynthesis; chorismate from D-erythrose 4-phosphate and phosphoenolpyruvate: step 4/7.</text>
</comment>
<protein>
    <submittedName>
        <fullName evidence="5">Shikimate dehydrogenase</fullName>
    </submittedName>
</protein>
<dbReference type="NCBIfam" id="NF001311">
    <property type="entry name" value="PRK00258.1-3"/>
    <property type="match status" value="1"/>
</dbReference>
<name>A0A1M6ZKH3_PSETH</name>
<keyword evidence="2" id="KW-0057">Aromatic amino acid biosynthesis</keyword>
<reference evidence="5 6" key="1">
    <citation type="submission" date="2016-11" db="EMBL/GenBank/DDBJ databases">
        <authorList>
            <person name="Jaros S."/>
            <person name="Januszkiewicz K."/>
            <person name="Wedrychowicz H."/>
        </authorList>
    </citation>
    <scope>NUCLEOTIDE SEQUENCE [LARGE SCALE GENOMIC DNA]</scope>
    <source>
        <strain evidence="5 6">DSM 43832</strain>
    </source>
</reference>
<dbReference type="InterPro" id="IPR013708">
    <property type="entry name" value="Shikimate_DH-bd_N"/>
</dbReference>
<dbReference type="Proteomes" id="UP000184363">
    <property type="component" value="Unassembled WGS sequence"/>
</dbReference>
<accession>A0A1M6ZKH3</accession>
<dbReference type="PANTHER" id="PTHR21089:SF1">
    <property type="entry name" value="BIFUNCTIONAL 3-DEHYDROQUINATE DEHYDRATASE_SHIKIMATE DEHYDROGENASE, CHLOROPLASTIC"/>
    <property type="match status" value="1"/>
</dbReference>
<dbReference type="GO" id="GO:0009073">
    <property type="term" value="P:aromatic amino acid family biosynthetic process"/>
    <property type="evidence" value="ECO:0007669"/>
    <property type="project" value="UniProtKB-KW"/>
</dbReference>
<dbReference type="GO" id="GO:0005829">
    <property type="term" value="C:cytosol"/>
    <property type="evidence" value="ECO:0007669"/>
    <property type="project" value="TreeGrafter"/>
</dbReference>
<gene>
    <name evidence="5" type="ORF">SAMN05443637_12428</name>
</gene>
<dbReference type="SUPFAM" id="SSF51735">
    <property type="entry name" value="NAD(P)-binding Rossmann-fold domains"/>
    <property type="match status" value="1"/>
</dbReference>
<dbReference type="Gene3D" id="3.40.50.10860">
    <property type="entry name" value="Leucine Dehydrogenase, chain A, domain 1"/>
    <property type="match status" value="1"/>
</dbReference>
<dbReference type="Gene3D" id="3.40.50.720">
    <property type="entry name" value="NAD(P)-binding Rossmann-like Domain"/>
    <property type="match status" value="1"/>
</dbReference>
<dbReference type="InterPro" id="IPR046346">
    <property type="entry name" value="Aminoacid_DH-like_N_sf"/>
</dbReference>
<dbReference type="PANTHER" id="PTHR21089">
    <property type="entry name" value="SHIKIMATE DEHYDROGENASE"/>
    <property type="match status" value="1"/>
</dbReference>
<dbReference type="GO" id="GO:0009423">
    <property type="term" value="P:chorismate biosynthetic process"/>
    <property type="evidence" value="ECO:0007669"/>
    <property type="project" value="TreeGrafter"/>
</dbReference>
<evidence type="ECO:0000313" key="5">
    <source>
        <dbReference type="EMBL" id="SHL30957.1"/>
    </source>
</evidence>
<dbReference type="InterPro" id="IPR022893">
    <property type="entry name" value="Shikimate_DH_fam"/>
</dbReference>
<dbReference type="Pfam" id="PF18317">
    <property type="entry name" value="SDH_C"/>
    <property type="match status" value="1"/>
</dbReference>
<dbReference type="InterPro" id="IPR041121">
    <property type="entry name" value="SDH_C"/>
</dbReference>
<dbReference type="STRING" id="1848.SAMN05443637_12428"/>
<dbReference type="GO" id="GO:0050661">
    <property type="term" value="F:NADP binding"/>
    <property type="evidence" value="ECO:0007669"/>
    <property type="project" value="TreeGrafter"/>
</dbReference>
<feature type="domain" description="SDH C-terminal" evidence="4">
    <location>
        <begin position="225"/>
        <end position="254"/>
    </location>
</feature>
<dbReference type="AlphaFoldDB" id="A0A1M6ZKH3"/>
<keyword evidence="6" id="KW-1185">Reference proteome</keyword>
<evidence type="ECO:0000256" key="1">
    <source>
        <dbReference type="ARBA" id="ARBA00004871"/>
    </source>
</evidence>
<dbReference type="OrthoDB" id="9776868at2"/>
<sequence length="262" mass="27031">MHAAVLGSPVGHSLSPVLHTAAYRALGLDDWVYTAHECTEDQLAAFVDGLDERWAGLSLTMPLKRVALEVATDASPLAAAVGAANTLVFDGRRYADNTDVHGIVGALGAVSGRAVVLGAGGTAQAALAALQQLGIEQVDVLVRDLSRTTELRATAERLGVAPEIHAALADPARFVDGADVVISTLPAGAADHIGCRGAGTVLDVVYAPWPTKFAQQATGARVVSGLEMLLHQAVEQVRLMTGKPGPVEAMRAALDAAVAARR</sequence>
<evidence type="ECO:0000256" key="2">
    <source>
        <dbReference type="ARBA" id="ARBA00023141"/>
    </source>
</evidence>
<evidence type="ECO:0000259" key="4">
    <source>
        <dbReference type="Pfam" id="PF18317"/>
    </source>
</evidence>
<proteinExistence type="predicted"/>
<evidence type="ECO:0000313" key="6">
    <source>
        <dbReference type="Proteomes" id="UP000184363"/>
    </source>
</evidence>
<dbReference type="GO" id="GO:0019632">
    <property type="term" value="P:shikimate metabolic process"/>
    <property type="evidence" value="ECO:0007669"/>
    <property type="project" value="TreeGrafter"/>
</dbReference>
<keyword evidence="2" id="KW-0028">Amino-acid biosynthesis</keyword>
<dbReference type="GO" id="GO:0004764">
    <property type="term" value="F:shikimate 3-dehydrogenase (NADP+) activity"/>
    <property type="evidence" value="ECO:0007669"/>
    <property type="project" value="InterPro"/>
</dbReference>
<dbReference type="Pfam" id="PF08501">
    <property type="entry name" value="Shikimate_dh_N"/>
    <property type="match status" value="1"/>
</dbReference>
<organism evidence="5 6">
    <name type="scientific">Pseudonocardia thermophila</name>
    <dbReference type="NCBI Taxonomy" id="1848"/>
    <lineage>
        <taxon>Bacteria</taxon>
        <taxon>Bacillati</taxon>
        <taxon>Actinomycetota</taxon>
        <taxon>Actinomycetes</taxon>
        <taxon>Pseudonocardiales</taxon>
        <taxon>Pseudonocardiaceae</taxon>
        <taxon>Pseudonocardia</taxon>
    </lineage>
</organism>
<dbReference type="EMBL" id="FRAP01000024">
    <property type="protein sequence ID" value="SHL30957.1"/>
    <property type="molecule type" value="Genomic_DNA"/>
</dbReference>
<dbReference type="SUPFAM" id="SSF53223">
    <property type="entry name" value="Aminoacid dehydrogenase-like, N-terminal domain"/>
    <property type="match status" value="1"/>
</dbReference>
<evidence type="ECO:0000259" key="3">
    <source>
        <dbReference type="Pfam" id="PF08501"/>
    </source>
</evidence>